<feature type="transmembrane region" description="Helical" evidence="1">
    <location>
        <begin position="183"/>
        <end position="202"/>
    </location>
</feature>
<keyword evidence="1" id="KW-0472">Membrane</keyword>
<name>A0ABS2SS94_9BACI</name>
<evidence type="ECO:0000259" key="2">
    <source>
        <dbReference type="SMART" id="SM00014"/>
    </source>
</evidence>
<dbReference type="SUPFAM" id="SSF48317">
    <property type="entry name" value="Acid phosphatase/Vanadium-dependent haloperoxidase"/>
    <property type="match status" value="1"/>
</dbReference>
<dbReference type="CDD" id="cd03392">
    <property type="entry name" value="PAP2_like_2"/>
    <property type="match status" value="1"/>
</dbReference>
<dbReference type="EMBL" id="JAFBCV010000004">
    <property type="protein sequence ID" value="MBM7838371.1"/>
    <property type="molecule type" value="Genomic_DNA"/>
</dbReference>
<gene>
    <name evidence="3" type="ORF">JOC54_001627</name>
</gene>
<dbReference type="PANTHER" id="PTHR14969">
    <property type="entry name" value="SPHINGOSINE-1-PHOSPHATE PHOSPHOHYDROLASE"/>
    <property type="match status" value="1"/>
</dbReference>
<proteinExistence type="predicted"/>
<dbReference type="Pfam" id="PF01569">
    <property type="entry name" value="PAP2"/>
    <property type="match status" value="1"/>
</dbReference>
<dbReference type="Proteomes" id="UP001179280">
    <property type="component" value="Unassembled WGS sequence"/>
</dbReference>
<evidence type="ECO:0000313" key="4">
    <source>
        <dbReference type="Proteomes" id="UP001179280"/>
    </source>
</evidence>
<evidence type="ECO:0000313" key="3">
    <source>
        <dbReference type="EMBL" id="MBM7838371.1"/>
    </source>
</evidence>
<comment type="caution">
    <text evidence="3">The sequence shown here is derived from an EMBL/GenBank/DDBJ whole genome shotgun (WGS) entry which is preliminary data.</text>
</comment>
<sequence length="208" mass="23454">MNKSTKPLYIGSACLVLFVLLAFTLQLYVVERFDLFMLEAAMSIRAGWVTVIMEWFAFIGSSEAVVVLTVIVFIGLFIIKAPWRDFFFLGTIMAATAVFNTTLKYTIARVRPEDFMMIELTTYSFPSGHSMGALSLYGALVFLLWERIPSGALRVMMLSLAIVIILVMGFSRVYLGVHYATDIMGGFLMSGAIIAFTYWFFYGRKQQV</sequence>
<feature type="transmembrane region" description="Helical" evidence="1">
    <location>
        <begin position="86"/>
        <end position="107"/>
    </location>
</feature>
<protein>
    <submittedName>
        <fullName evidence="3">Undecaprenyl-diphosphatase</fullName>
        <ecNumber evidence="3">3.6.1.27</ecNumber>
    </submittedName>
</protein>
<dbReference type="InterPro" id="IPR000326">
    <property type="entry name" value="PAP2/HPO"/>
</dbReference>
<keyword evidence="1" id="KW-1133">Transmembrane helix</keyword>
<feature type="transmembrane region" description="Helical" evidence="1">
    <location>
        <begin position="157"/>
        <end position="177"/>
    </location>
</feature>
<feature type="domain" description="Phosphatidic acid phosphatase type 2/haloperoxidase" evidence="2">
    <location>
        <begin position="86"/>
        <end position="198"/>
    </location>
</feature>
<feature type="transmembrane region" description="Helical" evidence="1">
    <location>
        <begin position="55"/>
        <end position="79"/>
    </location>
</feature>
<evidence type="ECO:0000256" key="1">
    <source>
        <dbReference type="SAM" id="Phobius"/>
    </source>
</evidence>
<keyword evidence="4" id="KW-1185">Reference proteome</keyword>
<keyword evidence="3" id="KW-0378">Hydrolase</keyword>
<dbReference type="GO" id="GO:0050380">
    <property type="term" value="F:undecaprenyl-diphosphatase activity"/>
    <property type="evidence" value="ECO:0007669"/>
    <property type="project" value="UniProtKB-EC"/>
</dbReference>
<feature type="transmembrane region" description="Helical" evidence="1">
    <location>
        <begin position="7"/>
        <end position="29"/>
    </location>
</feature>
<reference evidence="3" key="1">
    <citation type="submission" date="2021-01" db="EMBL/GenBank/DDBJ databases">
        <title>Genomic Encyclopedia of Type Strains, Phase IV (KMG-IV): sequencing the most valuable type-strain genomes for metagenomic binning, comparative biology and taxonomic classification.</title>
        <authorList>
            <person name="Goeker M."/>
        </authorList>
    </citation>
    <scope>NUCLEOTIDE SEQUENCE</scope>
    <source>
        <strain evidence="3">DSM 21943</strain>
    </source>
</reference>
<dbReference type="Gene3D" id="1.20.144.10">
    <property type="entry name" value="Phosphatidic acid phosphatase type 2/haloperoxidase"/>
    <property type="match status" value="2"/>
</dbReference>
<dbReference type="SMART" id="SM00014">
    <property type="entry name" value="acidPPc"/>
    <property type="match status" value="1"/>
</dbReference>
<feature type="transmembrane region" description="Helical" evidence="1">
    <location>
        <begin position="127"/>
        <end position="145"/>
    </location>
</feature>
<dbReference type="EC" id="3.6.1.27" evidence="3"/>
<accession>A0ABS2SS94</accession>
<keyword evidence="1" id="KW-0812">Transmembrane</keyword>
<dbReference type="RefSeq" id="WP_204465553.1">
    <property type="nucleotide sequence ID" value="NZ_JAFBCV010000004.1"/>
</dbReference>
<dbReference type="InterPro" id="IPR036938">
    <property type="entry name" value="PAP2/HPO_sf"/>
</dbReference>
<dbReference type="PANTHER" id="PTHR14969:SF13">
    <property type="entry name" value="AT30094P"/>
    <property type="match status" value="1"/>
</dbReference>
<organism evidence="3 4">
    <name type="scientific">Shouchella xiaoxiensis</name>
    <dbReference type="NCBI Taxonomy" id="766895"/>
    <lineage>
        <taxon>Bacteria</taxon>
        <taxon>Bacillati</taxon>
        <taxon>Bacillota</taxon>
        <taxon>Bacilli</taxon>
        <taxon>Bacillales</taxon>
        <taxon>Bacillaceae</taxon>
        <taxon>Shouchella</taxon>
    </lineage>
</organism>